<reference evidence="1 2" key="1">
    <citation type="submission" date="2020-07" db="EMBL/GenBank/DDBJ databases">
        <title>Diversity of carbapenemase encoding genes among Pseudomonas putida group clinical isolates in a tertiary Brazilian hospital.</title>
        <authorList>
            <person name="Alberto-Lei F."/>
            <person name="Nodari C.S."/>
            <person name="Streling A.P."/>
            <person name="Paulino J.T."/>
            <person name="Bessa-Neto F.O."/>
            <person name="Cayo R."/>
            <person name="Gales A.C."/>
        </authorList>
    </citation>
    <scope>NUCLEOTIDE SEQUENCE [LARGE SCALE GENOMIC DNA]</scope>
    <source>
        <strain evidence="1 2">14535</strain>
    </source>
</reference>
<dbReference type="EMBL" id="JACGCU010000005">
    <property type="protein sequence ID" value="MBA6058544.1"/>
    <property type="molecule type" value="Genomic_DNA"/>
</dbReference>
<evidence type="ECO:0000313" key="1">
    <source>
        <dbReference type="EMBL" id="MBA6058544.1"/>
    </source>
</evidence>
<comment type="caution">
    <text evidence="1">The sequence shown here is derived from an EMBL/GenBank/DDBJ whole genome shotgun (WGS) entry which is preliminary data.</text>
</comment>
<evidence type="ECO:0000313" key="2">
    <source>
        <dbReference type="Proteomes" id="UP000556620"/>
    </source>
</evidence>
<sequence>MPSSSPLSFRQLVATQFANRPRLREVIARAGFEVIAARYPWTRSQHPQLQSIQGFSILRGVNGQPPTASGQLVDTLLTHFFNGQPMALQPTDQLSLNPPLVFRPQDSAPAIDLRMEDLNTDFDNMLSTLSETFQRAQVSFWNGCEKDSDVTRLQWLQQVLKAALLGTLERQGLDHDQKALLYPLPAQSHAAAQVQALQVSLASPGDTLQWVLPDLLVTGRQGTRELILWCQPSGTVRSFDDLAAFSRALREALGEQHAFDSMSWACTPLREDPFAYQARQLLNGLLQRIDRLQLRPGDQASDLDERFYTLSDPSWVFPASFVLQPSTPAIGFPDWLGNASLTDRFEYHTALLALSARQMLAQGGSSLDGIEDLQQYAVRRLREHMRNDHPAQVPYDPDQLLISLAQVVQVSSTGPARLEHLKTISLTELAITRLPPGGEQVVAAIQRADQQPLDSWMNLDYVAALIDSVDIGGQYPLFVHEQLQRGNDADQRRQRFAEEWRTSLLLSALQAKIMAQLDERTWQVIADFCRRQPHASGTLKLAPLAFNSVPGGPKSNPVHGMFVIEVPTTGAWLLYRPMHTRQPIRQFDSRQQLITCIRTEHALQQDILIWLDDDARPIYADGGFVHPHLHSGLAEVAHLLAPGAALVGLALERLRVPVSLAFSPWADDLDSRIYQARAEVLLLLASRQSVSNQQLRWALVEQFAWVAFNTVTPLLRGAAGMLAWLVTALLGIRHDLNALTAGSDQEKWLAGADILLNLAMLLAHGPAIARTRPEPAHQAPPRRAPAVLADRLPEQQTWTALAEPAQPTALNVSQWGHDQRLGNLPRDARAALERLRATVSLSGLQPVASGRMRGLYALDGRYYVQLQHVPYEVVESWSGMRIMGPPLSQSEWSQSWGAEPDGYYLPSRERSRGPWLKRWNGEWMLDLHLAGGMPKSARALIDEKTQAFNTLLATRVANDQKINNTETFIGVYLKRVEPYDQALEAFLKSLDEHPGASLDNLPEHLQESLRALQALRQETRANLDVLALTYEKQAALIREQIQLYTRMGEPKYLRFDPQATASFARGQWWEQLLQTDLQQFRRLLDMNDYEVLKTQSRRLVQLPFGQEQAELYLDFSKHIEAALAVHRRILSVSQRLDHNLAEAMQDGQIQFPGKRKKLDGIISTRQYSTLITRAQIISDLHQLVVRRDRLSADDFESTLLAQQTLRSKHFHEALLSHDSLAAAGLTPEQQKAPLESALREYKLALSNAQYLLSRNMPAVDSSQLEAYIVELNILISLGEDDMANLAAATDRQDAVPEQPLTHRVRAVRRKVIRTARGRSLVVEETEEAGETVQIDPMTQQTVARYQQQGDHWDTIAPATPAPDYARLRRIGNDLLSQQAARLNHAARHLDGPNSLADLLDFYLQDLAEIAGNLRSGPEREQPLASRIEQAITEVRAEKQRLLTSAYLGTRYPDSKALRFLVEAREVEITPNRARKQLKANDFLDVYDIYRLQPRQKLWEAHFHYTTATANARRFAKGHLKFPEAMGRDERLQRAQASAERCQVYRGDLRLDQIEDLIPFPAS</sequence>
<dbReference type="RefSeq" id="WP_182365354.1">
    <property type="nucleotide sequence ID" value="NZ_JACGCU010000005.1"/>
</dbReference>
<proteinExistence type="predicted"/>
<dbReference type="Proteomes" id="UP000556620">
    <property type="component" value="Unassembled WGS sequence"/>
</dbReference>
<gene>
    <name evidence="1" type="ORF">H4C44_05060</name>
</gene>
<accession>A0A7W2JGK9</accession>
<name>A0A7W2JGK9_9PSED</name>
<organism evidence="1 2">
    <name type="scientific">Pseudomonas juntendi</name>
    <dbReference type="NCBI Taxonomy" id="2666183"/>
    <lineage>
        <taxon>Bacteria</taxon>
        <taxon>Pseudomonadati</taxon>
        <taxon>Pseudomonadota</taxon>
        <taxon>Gammaproteobacteria</taxon>
        <taxon>Pseudomonadales</taxon>
        <taxon>Pseudomonadaceae</taxon>
        <taxon>Pseudomonas</taxon>
    </lineage>
</organism>
<protein>
    <submittedName>
        <fullName evidence="1">Uncharacterized protein</fullName>
    </submittedName>
</protein>